<protein>
    <submittedName>
        <fullName evidence="5">Uncharacterized protein</fullName>
    </submittedName>
</protein>
<evidence type="ECO:0000259" key="3">
    <source>
        <dbReference type="Pfam" id="PF12469"/>
    </source>
</evidence>
<dbReference type="InterPro" id="IPR024615">
    <property type="entry name" value="CRISPR-assoc_Cmr2_N"/>
</dbReference>
<evidence type="ECO:0000313" key="5">
    <source>
        <dbReference type="EMBL" id="OKH31352.1"/>
    </source>
</evidence>
<accession>A0A1U7I545</accession>
<organism evidence="5 6">
    <name type="scientific">[Phormidium ambiguum] IAM M-71</name>
    <dbReference type="NCBI Taxonomy" id="454136"/>
    <lineage>
        <taxon>Bacteria</taxon>
        <taxon>Bacillati</taxon>
        <taxon>Cyanobacteriota</taxon>
        <taxon>Cyanophyceae</taxon>
        <taxon>Oscillatoriophycideae</taxon>
        <taxon>Aerosakkonematales</taxon>
        <taxon>Aerosakkonemataceae</taxon>
        <taxon>Floridanema</taxon>
    </lineage>
</organism>
<feature type="domain" description="Cas10/Cmr2 second palm" evidence="4">
    <location>
        <begin position="436"/>
        <end position="617"/>
    </location>
</feature>
<dbReference type="Pfam" id="PF22335">
    <property type="entry name" value="Cas10-Cmr2_palm2"/>
    <property type="match status" value="1"/>
</dbReference>
<sequence>MNIEDWLIKQKQLYQNQTLPNQAPLLSPHPVSGQWQNSNYMKTKFWWGGGASQEACEQIELASNSNLTEIAVLTFGPVQTFLGGGQKLRDWAVASWLCHYLSAVLIYRWQEHGGKVLLPLHHSSEFLNWLEEKPVNAEKFWQAELPNVITGLHPNSPDWLSNFSNVLYQEWGKFIECLENVVINYSPKLLNGQGWRVIRSDHQYLWSVYAETKSFQIETVSKDIESLHQLIESRKVGRQWEGTWWGGRTSPSDGCLSIWHPGLRLVYQEGGTWGLPHHQIEEWWKRAAEESRLSGLFSSDDRLNSIELVKRLASVPEIIEPTLEQLWGKKPPACPWERFPDRTAVAAAWVPTIATVEKWNHGLEFLYEYFSKKLRDWGMPTVDQINSERENLRQDVFFHPQVLERRNFEEPQIEDWQQLAPFGWENTIEWTVGWRGDGDNMGKWLSGEQYQKLNLLWCQWHPTPQMIAQYNLGINPLVFENNSKRQVELPHILDLSVLFGLWNQLLYPLTEQHHNGKVIFAGGDDFLLLGPLTEAISLTNDLYRLWRGDASPLTQPLNPPVDGWVQYGNEIYPVPGQKMDFSLGVVIAQRRIPQSLWHRGLNQAYKEAKNQGKNRVCVRILFNSGQSLDWICPWPLWNLLMSIQPVNVSQSELNSWDKLLGYLESTRLQENSISTVQSLLETLWASVGIPLTWAEIIRVSGRDFLAEIESWSWWINWISLKAFLARQERERQKWLQLIGEGKQ</sequence>
<comment type="caution">
    <text evidence="5">The sequence shown here is derived from an EMBL/GenBank/DDBJ whole genome shotgun (WGS) entry which is preliminary data.</text>
</comment>
<evidence type="ECO:0000256" key="2">
    <source>
        <dbReference type="ARBA" id="ARBA00023118"/>
    </source>
</evidence>
<dbReference type="InterPro" id="IPR043128">
    <property type="entry name" value="Rev_trsase/Diguanyl_cyclase"/>
</dbReference>
<keyword evidence="1" id="KW-0547">Nucleotide-binding</keyword>
<dbReference type="Gene3D" id="3.30.70.270">
    <property type="match status" value="1"/>
</dbReference>
<dbReference type="InterPro" id="IPR038242">
    <property type="entry name" value="Cmr2_N"/>
</dbReference>
<evidence type="ECO:0000313" key="6">
    <source>
        <dbReference type="Proteomes" id="UP000185860"/>
    </source>
</evidence>
<feature type="domain" description="CRISPR-associated protein Cmr2 N-terminal" evidence="3">
    <location>
        <begin position="71"/>
        <end position="175"/>
    </location>
</feature>
<dbReference type="EMBL" id="MRCE01000051">
    <property type="protein sequence ID" value="OKH31352.1"/>
    <property type="molecule type" value="Genomic_DNA"/>
</dbReference>
<evidence type="ECO:0000259" key="4">
    <source>
        <dbReference type="Pfam" id="PF22335"/>
    </source>
</evidence>
<dbReference type="OrthoDB" id="9758700at2"/>
<keyword evidence="2" id="KW-0051">Antiviral defense</keyword>
<dbReference type="GO" id="GO:0051607">
    <property type="term" value="P:defense response to virus"/>
    <property type="evidence" value="ECO:0007669"/>
    <property type="project" value="UniProtKB-KW"/>
</dbReference>
<reference evidence="5 6" key="1">
    <citation type="submission" date="2016-11" db="EMBL/GenBank/DDBJ databases">
        <title>Draft Genome Sequences of Nine Cyanobacterial Strains from Diverse Habitats.</title>
        <authorList>
            <person name="Zhu T."/>
            <person name="Hou S."/>
            <person name="Lu X."/>
            <person name="Hess W.R."/>
        </authorList>
    </citation>
    <scope>NUCLEOTIDE SEQUENCE [LARGE SCALE GENOMIC DNA]</scope>
    <source>
        <strain evidence="5 6">IAM M-71</strain>
    </source>
</reference>
<name>A0A1U7I545_9CYAN</name>
<dbReference type="Gene3D" id="3.30.70.2220">
    <property type="entry name" value="CRISPR-Cas system, Cmr2 subunit, D1 domain, cysteine cluster"/>
    <property type="match status" value="1"/>
</dbReference>
<dbReference type="AlphaFoldDB" id="A0A1U7I545"/>
<proteinExistence type="predicted"/>
<gene>
    <name evidence="5" type="ORF">NIES2119_28870</name>
</gene>
<dbReference type="GO" id="GO:0000166">
    <property type="term" value="F:nucleotide binding"/>
    <property type="evidence" value="ECO:0007669"/>
    <property type="project" value="UniProtKB-KW"/>
</dbReference>
<dbReference type="Proteomes" id="UP000185860">
    <property type="component" value="Unassembled WGS sequence"/>
</dbReference>
<dbReference type="Pfam" id="PF12469">
    <property type="entry name" value="Cmr2_N"/>
    <property type="match status" value="1"/>
</dbReference>
<dbReference type="STRING" id="454136.NIES2119_28870"/>
<dbReference type="InterPro" id="IPR054767">
    <property type="entry name" value="Cas10-Cmr2_palm2"/>
</dbReference>
<evidence type="ECO:0000256" key="1">
    <source>
        <dbReference type="ARBA" id="ARBA00022741"/>
    </source>
</evidence>